<gene>
    <name evidence="1" type="ORF">O181_065134</name>
</gene>
<evidence type="ECO:0000313" key="1">
    <source>
        <dbReference type="EMBL" id="MBW0525419.1"/>
    </source>
</evidence>
<reference evidence="1" key="1">
    <citation type="submission" date="2021-03" db="EMBL/GenBank/DDBJ databases">
        <title>Draft genome sequence of rust myrtle Austropuccinia psidii MF-1, a brazilian biotype.</title>
        <authorList>
            <person name="Quecine M.C."/>
            <person name="Pachon D.M.R."/>
            <person name="Bonatelli M.L."/>
            <person name="Correr F.H."/>
            <person name="Franceschini L.M."/>
            <person name="Leite T.F."/>
            <person name="Margarido G.R.A."/>
            <person name="Almeida C.A."/>
            <person name="Ferrarezi J.A."/>
            <person name="Labate C.A."/>
        </authorList>
    </citation>
    <scope>NUCLEOTIDE SEQUENCE</scope>
    <source>
        <strain evidence="1">MF-1</strain>
    </source>
</reference>
<dbReference type="AlphaFoldDB" id="A0A9Q3EQH3"/>
<evidence type="ECO:0000313" key="2">
    <source>
        <dbReference type="Proteomes" id="UP000765509"/>
    </source>
</evidence>
<sequence>MEDARNYISSQRLASTFETLLKSPEADINSIPVVRSEQFPTGRSGNVPVSVQELVYGRKTARMGAPAKPPDRGNELLYSSEEVLGPRKYKGTYEGLDSNFLQRESKIDKRLVENPTHIVRGPEEAVGPKEGQYTCVSS</sequence>
<accession>A0A9Q3EQH3</accession>
<dbReference type="Proteomes" id="UP000765509">
    <property type="component" value="Unassembled WGS sequence"/>
</dbReference>
<proteinExistence type="predicted"/>
<keyword evidence="2" id="KW-1185">Reference proteome</keyword>
<comment type="caution">
    <text evidence="1">The sequence shown here is derived from an EMBL/GenBank/DDBJ whole genome shotgun (WGS) entry which is preliminary data.</text>
</comment>
<dbReference type="EMBL" id="AVOT02031799">
    <property type="protein sequence ID" value="MBW0525419.1"/>
    <property type="molecule type" value="Genomic_DNA"/>
</dbReference>
<organism evidence="1 2">
    <name type="scientific">Austropuccinia psidii MF-1</name>
    <dbReference type="NCBI Taxonomy" id="1389203"/>
    <lineage>
        <taxon>Eukaryota</taxon>
        <taxon>Fungi</taxon>
        <taxon>Dikarya</taxon>
        <taxon>Basidiomycota</taxon>
        <taxon>Pucciniomycotina</taxon>
        <taxon>Pucciniomycetes</taxon>
        <taxon>Pucciniales</taxon>
        <taxon>Sphaerophragmiaceae</taxon>
        <taxon>Austropuccinia</taxon>
    </lineage>
</organism>
<name>A0A9Q3EQH3_9BASI</name>
<protein>
    <submittedName>
        <fullName evidence="1">Uncharacterized protein</fullName>
    </submittedName>
</protein>